<proteinExistence type="predicted"/>
<dbReference type="InterPro" id="IPR035965">
    <property type="entry name" value="PAS-like_dom_sf"/>
</dbReference>
<evidence type="ECO:0008006" key="5">
    <source>
        <dbReference type="Google" id="ProtNLM"/>
    </source>
</evidence>
<evidence type="ECO:0000313" key="2">
    <source>
        <dbReference type="EMBL" id="TEB43954.1"/>
    </source>
</evidence>
<dbReference type="SUPFAM" id="SSF55785">
    <property type="entry name" value="PYP-like sensor domain (PAS domain)"/>
    <property type="match status" value="1"/>
</dbReference>
<comment type="caution">
    <text evidence="2">The sequence shown here is derived from an EMBL/GenBank/DDBJ whole genome shotgun (WGS) entry which is preliminary data.</text>
</comment>
<dbReference type="Gene3D" id="3.30.450.20">
    <property type="entry name" value="PAS domain"/>
    <property type="match status" value="1"/>
</dbReference>
<gene>
    <name evidence="2" type="ORF">D0809_13780</name>
    <name evidence="1" type="ORF">EV142_104312</name>
</gene>
<dbReference type="EMBL" id="QWDN01000004">
    <property type="protein sequence ID" value="TEB43954.1"/>
    <property type="molecule type" value="Genomic_DNA"/>
</dbReference>
<evidence type="ECO:0000313" key="1">
    <source>
        <dbReference type="EMBL" id="TCN57650.1"/>
    </source>
</evidence>
<dbReference type="EMBL" id="SLWA01000004">
    <property type="protein sequence ID" value="TCN57650.1"/>
    <property type="molecule type" value="Genomic_DNA"/>
</dbReference>
<sequence length="77" mass="8634">MNIENEQELYLLVMNAPVGICVLDAQTLIPEIVNDSFVAIAGKPREEILGSFYWDTFAEVRAYFENALTGVIREGKP</sequence>
<protein>
    <recommendedName>
        <fullName evidence="5">PAS domain-containing protein</fullName>
    </recommendedName>
</protein>
<evidence type="ECO:0000313" key="4">
    <source>
        <dbReference type="Proteomes" id="UP000298340"/>
    </source>
</evidence>
<reference evidence="1" key="3">
    <citation type="submission" date="2019-03" db="EMBL/GenBank/DDBJ databases">
        <authorList>
            <person name="Whitman W."/>
            <person name="Huntemann M."/>
            <person name="Clum A."/>
            <person name="Pillay M."/>
            <person name="Palaniappan K."/>
            <person name="Varghese N."/>
            <person name="Mikhailova N."/>
            <person name="Stamatis D."/>
            <person name="Reddy T."/>
            <person name="Daum C."/>
            <person name="Shapiro N."/>
            <person name="Ivanova N."/>
            <person name="Kyrpides N."/>
            <person name="Woyke T."/>
        </authorList>
    </citation>
    <scope>NUCLEOTIDE SEQUENCE</scope>
    <source>
        <strain evidence="1">P5626</strain>
    </source>
</reference>
<reference evidence="1 3" key="1">
    <citation type="journal article" date="2015" name="Stand. Genomic Sci.">
        <title>Genomic Encyclopedia of Bacterial and Archaeal Type Strains, Phase III: the genomes of soil and plant-associated and newly described type strains.</title>
        <authorList>
            <person name="Whitman W.B."/>
            <person name="Woyke T."/>
            <person name="Klenk H.P."/>
            <person name="Zhou Y."/>
            <person name="Lilburn T.G."/>
            <person name="Beck B.J."/>
            <person name="De Vos P."/>
            <person name="Vandamme P."/>
            <person name="Eisen J.A."/>
            <person name="Garrity G."/>
            <person name="Hugenholtz P."/>
            <person name="Kyrpides N.C."/>
        </authorList>
    </citation>
    <scope>NUCLEOTIDE SEQUENCE [LARGE SCALE GENOMIC DNA]</scope>
    <source>
        <strain evidence="1 3">P5626</strain>
    </source>
</reference>
<dbReference type="Proteomes" id="UP000298340">
    <property type="component" value="Unassembled WGS sequence"/>
</dbReference>
<accession>A0A4Y7UCA3</accession>
<name>A0A4Y7UCA3_9FLAO</name>
<evidence type="ECO:0000313" key="3">
    <source>
        <dbReference type="Proteomes" id="UP000295270"/>
    </source>
</evidence>
<keyword evidence="3" id="KW-1185">Reference proteome</keyword>
<dbReference type="AlphaFoldDB" id="A0A4Y7UCA3"/>
<dbReference type="Proteomes" id="UP000295270">
    <property type="component" value="Unassembled WGS sequence"/>
</dbReference>
<reference evidence="2 4" key="2">
    <citation type="journal article" date="2018" name="Syst. Appl. Microbiol.">
        <title>Flavobacterium circumlabens sp. nov. and Flavobacterium cupreum sp. nov., two psychrotrophic species isolated from Antarctic environmental samples.</title>
        <authorList>
            <person name="Kralova S."/>
            <person name="Busse H.J."/>
            <person name="Svec P."/>
            <person name="Maslanova I."/>
            <person name="Stankova E."/>
            <person name="Bartak M."/>
            <person name="Sedlacek I."/>
        </authorList>
    </citation>
    <scope>NUCLEOTIDE SEQUENCE [LARGE SCALE GENOMIC DNA]</scope>
    <source>
        <strain evidence="2 4">CCM 8828</strain>
    </source>
</reference>
<dbReference type="InterPro" id="IPR000014">
    <property type="entry name" value="PAS"/>
</dbReference>
<organism evidence="2 4">
    <name type="scientific">Flavobacterium circumlabens</name>
    <dbReference type="NCBI Taxonomy" id="2133765"/>
    <lineage>
        <taxon>Bacteria</taxon>
        <taxon>Pseudomonadati</taxon>
        <taxon>Bacteroidota</taxon>
        <taxon>Flavobacteriia</taxon>
        <taxon>Flavobacteriales</taxon>
        <taxon>Flavobacteriaceae</taxon>
        <taxon>Flavobacterium</taxon>
    </lineage>
</organism>
<dbReference type="CDD" id="cd00130">
    <property type="entry name" value="PAS"/>
    <property type="match status" value="1"/>
</dbReference>